<dbReference type="RefSeq" id="WP_200233557.1">
    <property type="nucleotide sequence ID" value="NZ_NRRV01000003.1"/>
</dbReference>
<protein>
    <recommendedName>
        <fullName evidence="1">Autotransporter domain-containing protein</fullName>
    </recommendedName>
</protein>
<dbReference type="EMBL" id="NRRV01000003">
    <property type="protein sequence ID" value="MBK1629510.1"/>
    <property type="molecule type" value="Genomic_DNA"/>
</dbReference>
<gene>
    <name evidence="2" type="ORF">CKO31_01905</name>
</gene>
<dbReference type="SUPFAM" id="SSF103515">
    <property type="entry name" value="Autotransporter"/>
    <property type="match status" value="1"/>
</dbReference>
<dbReference type="Proteomes" id="UP000748752">
    <property type="component" value="Unassembled WGS sequence"/>
</dbReference>
<evidence type="ECO:0000313" key="2">
    <source>
        <dbReference type="EMBL" id="MBK1629510.1"/>
    </source>
</evidence>
<reference evidence="2 3" key="1">
    <citation type="journal article" date="2020" name="Microorganisms">
        <title>Osmotic Adaptation and Compatible Solute Biosynthesis of Phototrophic Bacteria as Revealed from Genome Analyses.</title>
        <authorList>
            <person name="Imhoff J.F."/>
            <person name="Rahn T."/>
            <person name="Kunzel S."/>
            <person name="Keller A."/>
            <person name="Neulinger S.C."/>
        </authorList>
    </citation>
    <scope>NUCLEOTIDE SEQUENCE [LARGE SCALE GENOMIC DNA]</scope>
    <source>
        <strain evidence="2 3">DSM 6210</strain>
    </source>
</reference>
<feature type="domain" description="Autotransporter" evidence="1">
    <location>
        <begin position="5"/>
        <end position="101"/>
    </location>
</feature>
<dbReference type="Gene3D" id="2.40.128.130">
    <property type="entry name" value="Autotransporter beta-domain"/>
    <property type="match status" value="1"/>
</dbReference>
<accession>A0ABS1CC90</accession>
<dbReference type="InterPro" id="IPR005546">
    <property type="entry name" value="Autotransporte_beta"/>
</dbReference>
<evidence type="ECO:0000313" key="3">
    <source>
        <dbReference type="Proteomes" id="UP000748752"/>
    </source>
</evidence>
<keyword evidence="3" id="KW-1185">Reference proteome</keyword>
<organism evidence="2 3">
    <name type="scientific">Thiohalocapsa halophila</name>
    <dbReference type="NCBI Taxonomy" id="69359"/>
    <lineage>
        <taxon>Bacteria</taxon>
        <taxon>Pseudomonadati</taxon>
        <taxon>Pseudomonadota</taxon>
        <taxon>Gammaproteobacteria</taxon>
        <taxon>Chromatiales</taxon>
        <taxon>Chromatiaceae</taxon>
        <taxon>Thiohalocapsa</taxon>
    </lineage>
</organism>
<comment type="caution">
    <text evidence="2">The sequence shown here is derived from an EMBL/GenBank/DDBJ whole genome shotgun (WGS) entry which is preliminary data.</text>
</comment>
<dbReference type="Pfam" id="PF03797">
    <property type="entry name" value="Autotransporter"/>
    <property type="match status" value="1"/>
</dbReference>
<evidence type="ECO:0000259" key="1">
    <source>
        <dbReference type="Pfam" id="PF03797"/>
    </source>
</evidence>
<sequence>MRRGRFRLRIDDASDAYFFAQPAVELGGRWVGADGVQVRPHLSLGVTQFIGNATPTVDARFATGSAEVPAFRTATSLDRTHADVSARLDVLTRGSLALRAEAFGSFSSNTTTYGGGISLAMGF</sequence>
<name>A0ABS1CC90_9GAMM</name>
<dbReference type="InterPro" id="IPR036709">
    <property type="entry name" value="Autotransporte_beta_dom_sf"/>
</dbReference>
<proteinExistence type="predicted"/>